<evidence type="ECO:0000313" key="2">
    <source>
        <dbReference type="EMBL" id="GCE14941.1"/>
    </source>
</evidence>
<evidence type="ECO:0000256" key="1">
    <source>
        <dbReference type="SAM" id="MobiDB-lite"/>
    </source>
</evidence>
<dbReference type="Proteomes" id="UP000287352">
    <property type="component" value="Unassembled WGS sequence"/>
</dbReference>
<dbReference type="AlphaFoldDB" id="A0A402A7F0"/>
<feature type="compositionally biased region" description="Low complexity" evidence="1">
    <location>
        <begin position="11"/>
        <end position="25"/>
    </location>
</feature>
<reference evidence="3" key="1">
    <citation type="submission" date="2018-12" db="EMBL/GenBank/DDBJ databases">
        <title>Tengunoibacter tsumagoiensis gen. nov., sp. nov., Dictyobacter kobayashii sp. nov., D. alpinus sp. nov., and D. joshuensis sp. nov. and description of Dictyobacteraceae fam. nov. within the order Ktedonobacterales isolated from Tengu-no-mugimeshi.</title>
        <authorList>
            <person name="Wang C.M."/>
            <person name="Zheng Y."/>
            <person name="Sakai Y."/>
            <person name="Toyoda A."/>
            <person name="Minakuchi Y."/>
            <person name="Abe K."/>
            <person name="Yokota A."/>
            <person name="Yabe S."/>
        </authorList>
    </citation>
    <scope>NUCLEOTIDE SEQUENCE [LARGE SCALE GENOMIC DNA]</scope>
    <source>
        <strain evidence="3">Uno3</strain>
    </source>
</reference>
<name>A0A402A7F0_9CHLR</name>
<organism evidence="2 3">
    <name type="scientific">Tengunoibacter tsumagoiensis</name>
    <dbReference type="NCBI Taxonomy" id="2014871"/>
    <lineage>
        <taxon>Bacteria</taxon>
        <taxon>Bacillati</taxon>
        <taxon>Chloroflexota</taxon>
        <taxon>Ktedonobacteria</taxon>
        <taxon>Ktedonobacterales</taxon>
        <taxon>Dictyobacteraceae</taxon>
        <taxon>Tengunoibacter</taxon>
    </lineage>
</organism>
<dbReference type="EMBL" id="BIFR01000002">
    <property type="protein sequence ID" value="GCE14941.1"/>
    <property type="molecule type" value="Genomic_DNA"/>
</dbReference>
<protein>
    <recommendedName>
        <fullName evidence="4">Integrase catalytic domain-containing protein</fullName>
    </recommendedName>
</protein>
<evidence type="ECO:0000313" key="3">
    <source>
        <dbReference type="Proteomes" id="UP000287352"/>
    </source>
</evidence>
<accession>A0A402A7F0</accession>
<sequence length="94" mass="10701">MGKSGGECLEDGSSSSPTSSGTDPSFPSRQEYTSQTYRDVLQEHQIQIIMSRKGDFYSNVMIKSFWGTVEQEGIEERVFSMYKEAKDFIFETFS</sequence>
<evidence type="ECO:0008006" key="4">
    <source>
        <dbReference type="Google" id="ProtNLM"/>
    </source>
</evidence>
<keyword evidence="3" id="KW-1185">Reference proteome</keyword>
<proteinExistence type="predicted"/>
<dbReference type="InterPro" id="IPR012337">
    <property type="entry name" value="RNaseH-like_sf"/>
</dbReference>
<dbReference type="SUPFAM" id="SSF53098">
    <property type="entry name" value="Ribonuclease H-like"/>
    <property type="match status" value="1"/>
</dbReference>
<feature type="region of interest" description="Disordered" evidence="1">
    <location>
        <begin position="1"/>
        <end position="34"/>
    </location>
</feature>
<comment type="caution">
    <text evidence="2">The sequence shown here is derived from an EMBL/GenBank/DDBJ whole genome shotgun (WGS) entry which is preliminary data.</text>
</comment>
<gene>
    <name evidence="2" type="ORF">KTT_48000</name>
</gene>
<dbReference type="RefSeq" id="WP_126582467.1">
    <property type="nucleotide sequence ID" value="NZ_BIFR01000002.1"/>
</dbReference>